<evidence type="ECO:0000313" key="2">
    <source>
        <dbReference type="Proteomes" id="UP001187192"/>
    </source>
</evidence>
<dbReference type="Proteomes" id="UP001187192">
    <property type="component" value="Unassembled WGS sequence"/>
</dbReference>
<name>A0AA87ZK89_FICCA</name>
<evidence type="ECO:0000313" key="1">
    <source>
        <dbReference type="EMBL" id="GMN35977.1"/>
    </source>
</evidence>
<organism evidence="1 2">
    <name type="scientific">Ficus carica</name>
    <name type="common">Common fig</name>
    <dbReference type="NCBI Taxonomy" id="3494"/>
    <lineage>
        <taxon>Eukaryota</taxon>
        <taxon>Viridiplantae</taxon>
        <taxon>Streptophyta</taxon>
        <taxon>Embryophyta</taxon>
        <taxon>Tracheophyta</taxon>
        <taxon>Spermatophyta</taxon>
        <taxon>Magnoliopsida</taxon>
        <taxon>eudicotyledons</taxon>
        <taxon>Gunneridae</taxon>
        <taxon>Pentapetalae</taxon>
        <taxon>rosids</taxon>
        <taxon>fabids</taxon>
        <taxon>Rosales</taxon>
        <taxon>Moraceae</taxon>
        <taxon>Ficeae</taxon>
        <taxon>Ficus</taxon>
    </lineage>
</organism>
<accession>A0AA87ZK89</accession>
<proteinExistence type="predicted"/>
<sequence>MPKTSGTTPNEIAWTRMYELDYSTTVHLQKEKHLKVIGTPASHQTLGGGWLSRAAASFPGTNYPGYMANLNEFSGKFYPGQHRTNSMVVVQHSSRGSSIQVNKHSSQGSSTRINIGLTRWWSFSIVPEEVLPGSTSIVPKEVIPGSTSLVPEEVLSSSRESSTQINIGPTQWWSFSIVTGEVLPRSTSIVPEEVLLESNIGPTRWWSFGIVPGKVLLGSTSIVPGEVLPGSTSDQLDGGRLA</sequence>
<dbReference type="AlphaFoldDB" id="A0AA87ZK89"/>
<comment type="caution">
    <text evidence="1">The sequence shown here is derived from an EMBL/GenBank/DDBJ whole genome shotgun (WGS) entry which is preliminary data.</text>
</comment>
<keyword evidence="2" id="KW-1185">Reference proteome</keyword>
<reference evidence="1" key="1">
    <citation type="submission" date="2023-07" db="EMBL/GenBank/DDBJ databases">
        <title>draft genome sequence of fig (Ficus carica).</title>
        <authorList>
            <person name="Takahashi T."/>
            <person name="Nishimura K."/>
        </authorList>
    </citation>
    <scope>NUCLEOTIDE SEQUENCE</scope>
</reference>
<protein>
    <submittedName>
        <fullName evidence="1">Uncharacterized protein</fullName>
    </submittedName>
</protein>
<dbReference type="EMBL" id="BTGU01000005">
    <property type="protein sequence ID" value="GMN35977.1"/>
    <property type="molecule type" value="Genomic_DNA"/>
</dbReference>
<gene>
    <name evidence="1" type="ORF">TIFTF001_005670</name>
</gene>